<dbReference type="Pfam" id="PF13749">
    <property type="entry name" value="HATPase_c_4"/>
    <property type="match status" value="1"/>
</dbReference>
<name>A0A2M6ZGV6_9BACT</name>
<reference evidence="2" key="1">
    <citation type="submission" date="2017-09" db="EMBL/GenBank/DDBJ databases">
        <title>Depth-based differentiation of microbial function through sediment-hosted aquifers and enrichment of novel symbionts in the deep terrestrial subsurface.</title>
        <authorList>
            <person name="Probst A.J."/>
            <person name="Ladd B."/>
            <person name="Jarett J.K."/>
            <person name="Geller-Mcgrath D.E."/>
            <person name="Sieber C.M.K."/>
            <person name="Emerson J.B."/>
            <person name="Anantharaman K."/>
            <person name="Thomas B.C."/>
            <person name="Malmstrom R."/>
            <person name="Stieglmeier M."/>
            <person name="Klingl A."/>
            <person name="Woyke T."/>
            <person name="Ryan C.M."/>
            <person name="Banfield J.F."/>
        </authorList>
    </citation>
    <scope>NUCLEOTIDE SEQUENCE [LARGE SCALE GENOMIC DNA]</scope>
</reference>
<dbReference type="PANTHER" id="PTHR30595:SF6">
    <property type="entry name" value="SCHLAFEN ALBA-2 DOMAIN-CONTAINING PROTEIN"/>
    <property type="match status" value="1"/>
</dbReference>
<dbReference type="InterPro" id="IPR038475">
    <property type="entry name" value="RecG_C_sf"/>
</dbReference>
<gene>
    <name evidence="1" type="ORF">COS91_03510</name>
</gene>
<dbReference type="EMBL" id="PEWN01000055">
    <property type="protein sequence ID" value="PIU51618.1"/>
    <property type="molecule type" value="Genomic_DNA"/>
</dbReference>
<dbReference type="AlphaFoldDB" id="A0A2M6ZGV6"/>
<dbReference type="PANTHER" id="PTHR30595">
    <property type="entry name" value="GLPR-RELATED TRANSCRIPTIONAL REPRESSOR"/>
    <property type="match status" value="1"/>
</dbReference>
<dbReference type="Proteomes" id="UP000229227">
    <property type="component" value="Unassembled WGS sequence"/>
</dbReference>
<comment type="caution">
    <text evidence="1">The sequence shown here is derived from an EMBL/GenBank/DDBJ whole genome shotgun (WGS) entry which is preliminary data.</text>
</comment>
<evidence type="ECO:0000313" key="1">
    <source>
        <dbReference type="EMBL" id="PIU51618.1"/>
    </source>
</evidence>
<dbReference type="Gene3D" id="3.30.565.60">
    <property type="match status" value="1"/>
</dbReference>
<accession>A0A2M6ZGV6</accession>
<proteinExistence type="predicted"/>
<organism evidence="1 2">
    <name type="scientific">Candidatus Desantisbacteria bacterium CG07_land_8_20_14_0_80_39_15</name>
    <dbReference type="NCBI Taxonomy" id="1974549"/>
    <lineage>
        <taxon>Bacteria</taxon>
        <taxon>Candidatus Desantisiibacteriota</taxon>
    </lineage>
</organism>
<evidence type="ECO:0000313" key="2">
    <source>
        <dbReference type="Proteomes" id="UP000229227"/>
    </source>
</evidence>
<protein>
    <submittedName>
        <fullName evidence="1">Uncharacterized protein</fullName>
    </submittedName>
</protein>
<sequence length="506" mass="58701">MNITFEEIQEALSLPAEVTEWEFKKEKGPIKGGFKRVGGSDLHLTDKDVERFYQERNIQPYESYPISSVKIEELDPSVIQIYRQLLSHQNPNSRVLSYDDTHLLQSLKAIMPDEKLGRLVPTVAGVLLFGSPEAISREFPAFRVDIIDIDGTKWVPDYKERFRSYPPFQGSLLTVTTEILERMRKDVAIPFQIEPQAFTRVDETPQLTALREAVRNALMHQDYQKKSPTQIRRYSDRIEIENPGYSLKPIERIGEPGSDPRNPIIAKVFHEIGWAEEKGSGIRAIQDAMDKAELTPPLFESDTEANIFRVTFYLHHFMTDKDIAWLQEHTEGYDLTDEEKKALVLVRYTGRIDNPTYCQINHVDTLTTSKSLAKLRDKGFLIQSQAKGPGTYYVLEKTLPAKIPELPFKVEPIKKTYKEKEEPIKKTYKEVKRKRPEIIKKWILELCKTPRSANELANELKLNRVYLVINYLKKMVREGKLRRTNPAPRARNQKYYTVESEKENVE</sequence>